<feature type="domain" description="VWFA" evidence="17">
    <location>
        <begin position="56"/>
        <end position="234"/>
    </location>
</feature>
<feature type="repeat" description="FG-GAP" evidence="15">
    <location>
        <begin position="333"/>
        <end position="393"/>
    </location>
</feature>
<evidence type="ECO:0000256" key="2">
    <source>
        <dbReference type="ARBA" id="ARBA00008054"/>
    </source>
</evidence>
<dbReference type="SMART" id="SM00191">
    <property type="entry name" value="Int_alpha"/>
    <property type="match status" value="2"/>
</dbReference>
<dbReference type="GO" id="GO:0007160">
    <property type="term" value="P:cell-matrix adhesion"/>
    <property type="evidence" value="ECO:0007669"/>
    <property type="project" value="TreeGrafter"/>
</dbReference>
<evidence type="ECO:0000256" key="14">
    <source>
        <dbReference type="ARBA" id="ARBA00023180"/>
    </source>
</evidence>
<evidence type="ECO:0000256" key="16">
    <source>
        <dbReference type="RuleBase" id="RU003762"/>
    </source>
</evidence>
<proteinExistence type="inferred from homology"/>
<evidence type="ECO:0000256" key="15">
    <source>
        <dbReference type="PROSITE-ProRule" id="PRU00803"/>
    </source>
</evidence>
<keyword evidence="10 16" id="KW-0401">Integrin</keyword>
<dbReference type="InterPro" id="IPR032695">
    <property type="entry name" value="Integrin_dom_sf"/>
</dbReference>
<dbReference type="Pfam" id="PF20805">
    <property type="entry name" value="Integrin_A_Ig_2"/>
    <property type="match status" value="1"/>
</dbReference>
<evidence type="ECO:0000256" key="7">
    <source>
        <dbReference type="ARBA" id="ARBA00022837"/>
    </source>
</evidence>
<dbReference type="PANTHER" id="PTHR23220">
    <property type="entry name" value="INTEGRIN ALPHA"/>
    <property type="match status" value="1"/>
</dbReference>
<dbReference type="GO" id="GO:0098609">
    <property type="term" value="P:cell-cell adhesion"/>
    <property type="evidence" value="ECO:0007669"/>
    <property type="project" value="TreeGrafter"/>
</dbReference>
<dbReference type="Gene3D" id="3.40.50.410">
    <property type="entry name" value="von Willebrand factor, type A domain"/>
    <property type="match status" value="1"/>
</dbReference>
<dbReference type="GO" id="GO:0008305">
    <property type="term" value="C:integrin complex"/>
    <property type="evidence" value="ECO:0007669"/>
    <property type="project" value="InterPro"/>
</dbReference>
<evidence type="ECO:0000256" key="6">
    <source>
        <dbReference type="ARBA" id="ARBA00022737"/>
    </source>
</evidence>
<dbReference type="SUPFAM" id="SSF69179">
    <property type="entry name" value="Integrin domains"/>
    <property type="match status" value="2"/>
</dbReference>
<dbReference type="SUPFAM" id="SSF53300">
    <property type="entry name" value="vWA-like"/>
    <property type="match status" value="1"/>
</dbReference>
<feature type="repeat" description="FG-GAP" evidence="15">
    <location>
        <begin position="394"/>
        <end position="451"/>
    </location>
</feature>
<dbReference type="PANTHER" id="PTHR23220:SF118">
    <property type="entry name" value="INTEGRIN ALPHA-X"/>
    <property type="match status" value="1"/>
</dbReference>
<dbReference type="Pfam" id="PF00092">
    <property type="entry name" value="VWA"/>
    <property type="match status" value="1"/>
</dbReference>
<organism evidence="18 19">
    <name type="scientific">Cyprinus carpio</name>
    <name type="common">Common carp</name>
    <dbReference type="NCBI Taxonomy" id="7962"/>
    <lineage>
        <taxon>Eukaryota</taxon>
        <taxon>Metazoa</taxon>
        <taxon>Chordata</taxon>
        <taxon>Craniata</taxon>
        <taxon>Vertebrata</taxon>
        <taxon>Euteleostomi</taxon>
        <taxon>Actinopterygii</taxon>
        <taxon>Neopterygii</taxon>
        <taxon>Teleostei</taxon>
        <taxon>Ostariophysi</taxon>
        <taxon>Cypriniformes</taxon>
        <taxon>Cyprinidae</taxon>
        <taxon>Cyprininae</taxon>
        <taxon>Cyprinus</taxon>
    </lineage>
</organism>
<dbReference type="InterPro" id="IPR000413">
    <property type="entry name" value="Integrin_alpha"/>
</dbReference>
<dbReference type="InterPro" id="IPR036465">
    <property type="entry name" value="vWFA_dom_sf"/>
</dbReference>
<dbReference type="PROSITE" id="PS51470">
    <property type="entry name" value="FG_GAP"/>
    <property type="match status" value="3"/>
</dbReference>
<keyword evidence="13 16" id="KW-0675">Receptor</keyword>
<comment type="subcellular location">
    <subcellularLocation>
        <location evidence="1 16">Membrane</location>
        <topology evidence="1 16">Single-pass type I membrane protein</topology>
    </subcellularLocation>
</comment>
<evidence type="ECO:0000256" key="12">
    <source>
        <dbReference type="ARBA" id="ARBA00023157"/>
    </source>
</evidence>
<evidence type="ECO:0000256" key="9">
    <source>
        <dbReference type="ARBA" id="ARBA00022989"/>
    </source>
</evidence>
<evidence type="ECO:0000313" key="19">
    <source>
        <dbReference type="Proteomes" id="UP000694701"/>
    </source>
</evidence>
<dbReference type="Pfam" id="PF08441">
    <property type="entry name" value="Integrin_A_Ig_1"/>
    <property type="match status" value="1"/>
</dbReference>
<dbReference type="GO" id="GO:0033627">
    <property type="term" value="P:cell adhesion mediated by integrin"/>
    <property type="evidence" value="ECO:0007669"/>
    <property type="project" value="TreeGrafter"/>
</dbReference>
<keyword evidence="9" id="KW-1133">Transmembrane helix</keyword>
<evidence type="ECO:0000256" key="1">
    <source>
        <dbReference type="ARBA" id="ARBA00004479"/>
    </source>
</evidence>
<dbReference type="SMART" id="SM00327">
    <property type="entry name" value="VWA"/>
    <property type="match status" value="1"/>
</dbReference>
<evidence type="ECO:0000256" key="5">
    <source>
        <dbReference type="ARBA" id="ARBA00022729"/>
    </source>
</evidence>
<dbReference type="Gene3D" id="2.60.40.1510">
    <property type="entry name" value="ntegrin, alpha v. Chain A, domain 3"/>
    <property type="match status" value="1"/>
</dbReference>
<keyword evidence="5" id="KW-0732">Signal</keyword>
<keyword evidence="6" id="KW-0677">Repeat</keyword>
<dbReference type="Pfam" id="PF01839">
    <property type="entry name" value="FG-GAP"/>
    <property type="match status" value="2"/>
</dbReference>
<dbReference type="PRINTS" id="PR01185">
    <property type="entry name" value="INTEGRINA"/>
</dbReference>
<keyword evidence="4" id="KW-0479">Metal-binding</keyword>
<reference evidence="18" key="1">
    <citation type="submission" date="2025-08" db="UniProtKB">
        <authorList>
            <consortium name="Ensembl"/>
        </authorList>
    </citation>
    <scope>IDENTIFICATION</scope>
</reference>
<dbReference type="PRINTS" id="PR00453">
    <property type="entry name" value="VWFADOMAIN"/>
</dbReference>
<dbReference type="InterPro" id="IPR048285">
    <property type="entry name" value="Integrin_alpha_Ig-like_2"/>
</dbReference>
<dbReference type="GO" id="GO:0007229">
    <property type="term" value="P:integrin-mediated signaling pathway"/>
    <property type="evidence" value="ECO:0007669"/>
    <property type="project" value="UniProtKB-KW"/>
</dbReference>
<evidence type="ECO:0000259" key="17">
    <source>
        <dbReference type="PROSITE" id="PS50234"/>
    </source>
</evidence>
<keyword evidence="14" id="KW-0325">Glycoprotein</keyword>
<dbReference type="GO" id="GO:0009897">
    <property type="term" value="C:external side of plasma membrane"/>
    <property type="evidence" value="ECO:0007669"/>
    <property type="project" value="TreeGrafter"/>
</dbReference>
<dbReference type="Pfam" id="PF21520">
    <property type="entry name" value="ITGAX-like_Ig_3"/>
    <property type="match status" value="1"/>
</dbReference>
<dbReference type="PROSITE" id="PS50234">
    <property type="entry name" value="VWFA"/>
    <property type="match status" value="1"/>
</dbReference>
<dbReference type="SUPFAM" id="SSF69318">
    <property type="entry name" value="Integrin alpha N-terminal domain"/>
    <property type="match status" value="1"/>
</dbReference>
<dbReference type="Gene3D" id="2.130.10.130">
    <property type="entry name" value="Integrin alpha, N-terminal"/>
    <property type="match status" value="1"/>
</dbReference>
<dbReference type="Gene3D" id="2.60.40.1530">
    <property type="entry name" value="ntegrin, alpha v. Chain A, domain 4"/>
    <property type="match status" value="1"/>
</dbReference>
<protein>
    <submittedName>
        <fullName evidence="18">Integrin, alpha M (complement component 3 receptor 3 subunit)</fullName>
    </submittedName>
</protein>
<keyword evidence="11" id="KW-0472">Membrane</keyword>
<keyword evidence="3" id="KW-0812">Transmembrane</keyword>
<dbReference type="InterPro" id="IPR013519">
    <property type="entry name" value="Int_alpha_beta-p"/>
</dbReference>
<dbReference type="GO" id="GO:0005178">
    <property type="term" value="F:integrin binding"/>
    <property type="evidence" value="ECO:0007669"/>
    <property type="project" value="TreeGrafter"/>
</dbReference>
<evidence type="ECO:0000256" key="10">
    <source>
        <dbReference type="ARBA" id="ARBA00023037"/>
    </source>
</evidence>
<evidence type="ECO:0000256" key="3">
    <source>
        <dbReference type="ARBA" id="ARBA00022692"/>
    </source>
</evidence>
<comment type="similarity">
    <text evidence="2 16">Belongs to the integrin alpha chain family.</text>
</comment>
<dbReference type="Ensembl" id="ENSCCRT00020122843.1">
    <property type="protein sequence ID" value="ENSCCRP00020112552.1"/>
    <property type="gene ID" value="ENSCCRG00020051028.1"/>
</dbReference>
<dbReference type="InterPro" id="IPR002035">
    <property type="entry name" value="VWF_A"/>
</dbReference>
<evidence type="ECO:0000313" key="18">
    <source>
        <dbReference type="Ensembl" id="ENSCCRP00020112552.1"/>
    </source>
</evidence>
<dbReference type="InterPro" id="IPR028994">
    <property type="entry name" value="Integrin_alpha_N"/>
</dbReference>
<dbReference type="Proteomes" id="UP000694701">
    <property type="component" value="Unplaced"/>
</dbReference>
<accession>A0A8C2KQ33</accession>
<dbReference type="GO" id="GO:0046872">
    <property type="term" value="F:metal ion binding"/>
    <property type="evidence" value="ECO:0007669"/>
    <property type="project" value="UniProtKB-KW"/>
</dbReference>
<keyword evidence="12" id="KW-1015">Disulfide bond</keyword>
<evidence type="ECO:0000256" key="8">
    <source>
        <dbReference type="ARBA" id="ARBA00022889"/>
    </source>
</evidence>
<dbReference type="Gene3D" id="2.60.40.1460">
    <property type="entry name" value="Integrin domains. Chain A, domain 2"/>
    <property type="match status" value="1"/>
</dbReference>
<dbReference type="InterPro" id="IPR013649">
    <property type="entry name" value="Integrin_alpha_Ig-like_1"/>
</dbReference>
<feature type="repeat" description="FG-GAP" evidence="15">
    <location>
        <begin position="455"/>
        <end position="516"/>
    </location>
</feature>
<keyword evidence="7" id="KW-0106">Calcium</keyword>
<evidence type="ECO:0000256" key="11">
    <source>
        <dbReference type="ARBA" id="ARBA00023136"/>
    </source>
</evidence>
<name>A0A8C2KQ33_CYPCA</name>
<sequence>MVQDPQSLKVAICGPTIPKKCVAATNYRGMCFISTNDVFKPPVPSPKYRDCLGQIDIAFLLDGSGSVGEYNFGIMKTFVTNVIKRFAERDAQFAIAQYSYGCDIHYNFNQLKIEDSTWETKVASIPYFTGATYTANAIQKLVNELFIPAGGARPSAKKILLVITDGQSHDRKSLPYVALQAEAKNIVRFAIGVGNAFDNVYAKEELNTIASDPDNDHVFKVTDFNALNNILQKLEENIIAIEGMLASQKTIQIRMKVRLFLKQPNIEYMNLKSFFSMHQTPLRTCMLLNFCIFSEGYSMAVATVSRISYAILGAPRYKHQGQVIVSQIRANFNKLLDSPKPQIGSYFGAEVCVVDLNSDSNTDLLLISAPTYMEPDREGRVFVYTFTSQFIFSGVVLVGMAGQMGQFGSSLASPADLNGDGFRDVLIGAPLEENGQGSIYIFNGGVDQINPTYSQRVAGSSVRPGLRFFGISLSQSSLDQSSDSLPDIAVGSMGVVLLLRSRPIMLLNTKVTYNPSKIPTNVTDCTMPLQNILTVCFTMSLAANMNYTIMLDAKRQKYRAYFAAKKPIHSDVMNITLHEACKSHNFLIEACPEDALNPVSSELTFTFQGLPSTSIPMQNLRPVLLPEIKTTTDHNLDFEMNCGTDNLCVDDLRMDFNFSGATNIEVGIMQEIYVTVFVENRGENSYNTLYILNYPFGLSYRRITSKQGRVECVSLDGVQGVKLGETTCYISKPILKDNSQGRMIMVKLGASQICPGNSHHYTFCMSPSMDTPDSILADSTNEFTTQEITPWQNVFTVHNPFSFFFFQIENDLRELTFKVFIKVPVKVGDADIWNNSMYMLTHTNETLWMCVFQDCSVAVCAEFSCDVTLIKNERILYIITANVSSGWIEQDAKVTPLLFSKDILGFLMTAESQDLSLVSHPKDGILLYAQY</sequence>
<dbReference type="InterPro" id="IPR013517">
    <property type="entry name" value="FG-GAP"/>
</dbReference>
<keyword evidence="8 16" id="KW-0130">Cell adhesion</keyword>
<dbReference type="InterPro" id="IPR048633">
    <property type="entry name" value="ITGAX-like_Ig_3"/>
</dbReference>
<evidence type="ECO:0000256" key="4">
    <source>
        <dbReference type="ARBA" id="ARBA00022723"/>
    </source>
</evidence>
<evidence type="ECO:0000256" key="13">
    <source>
        <dbReference type="ARBA" id="ARBA00023170"/>
    </source>
</evidence>
<dbReference type="AlphaFoldDB" id="A0A8C2KQ33"/>